<feature type="binding site" evidence="8">
    <location>
        <position position="413"/>
    </location>
    <ligand>
        <name>Mn(2+)</name>
        <dbReference type="ChEBI" id="CHEBI:29035"/>
        <label>1</label>
    </ligand>
</feature>
<feature type="binding site" evidence="8">
    <location>
        <position position="451"/>
    </location>
    <ligand>
        <name>Mn(2+)</name>
        <dbReference type="ChEBI" id="CHEBI:29035"/>
        <label>2</label>
    </ligand>
</feature>
<evidence type="ECO:0000313" key="13">
    <source>
        <dbReference type="Proteomes" id="UP000815846"/>
    </source>
</evidence>
<feature type="binding site" evidence="8">
    <location>
        <begin position="268"/>
        <end position="271"/>
    </location>
    <ligand>
        <name>substrate</name>
    </ligand>
</feature>
<comment type="similarity">
    <text evidence="3 8">Belongs to the BPG-independent phosphoglycerate mutase family.</text>
</comment>
<gene>
    <name evidence="8" type="primary">gpmI</name>
    <name evidence="12" type="ORF">CWS31_007230</name>
</gene>
<evidence type="ECO:0000313" key="12">
    <source>
        <dbReference type="EMBL" id="TYK66153.1"/>
    </source>
</evidence>
<dbReference type="InterPro" id="IPR011258">
    <property type="entry name" value="BPG-indep_PGM_N"/>
</dbReference>
<dbReference type="Proteomes" id="UP000815846">
    <property type="component" value="Unassembled WGS sequence"/>
</dbReference>
<feature type="binding site" evidence="8">
    <location>
        <position position="13"/>
    </location>
    <ligand>
        <name>Mn(2+)</name>
        <dbReference type="ChEBI" id="CHEBI:29035"/>
        <label>2</label>
    </ligand>
</feature>
<comment type="pathway">
    <text evidence="2 8">Carbohydrate degradation; glycolysis; pyruvate from D-glyceraldehyde 3-phosphate: step 3/5.</text>
</comment>
<feature type="domain" description="BPG-independent PGAM N-terminal" evidence="11">
    <location>
        <begin position="83"/>
        <end position="305"/>
    </location>
</feature>
<evidence type="ECO:0000256" key="4">
    <source>
        <dbReference type="ARBA" id="ARBA00022723"/>
    </source>
</evidence>
<dbReference type="GO" id="GO:0004619">
    <property type="term" value="F:phosphoglycerate mutase activity"/>
    <property type="evidence" value="ECO:0007669"/>
    <property type="project" value="UniProtKB-EC"/>
</dbReference>
<accession>A0ABY3MY50</accession>
<keyword evidence="7 8" id="KW-0413">Isomerase</keyword>
<protein>
    <recommendedName>
        <fullName evidence="8 9">2,3-bisphosphoglycerate-independent phosphoglycerate mutase</fullName>
        <shortName evidence="8">BPG-independent PGAM</shortName>
        <shortName evidence="8">Phosphoglyceromutase</shortName>
        <shortName evidence="8">iPGM</shortName>
        <ecNumber evidence="8 9">5.4.2.12</ecNumber>
    </recommendedName>
</protein>
<keyword evidence="6 8" id="KW-0464">Manganese</keyword>
<dbReference type="HAMAP" id="MF_01038">
    <property type="entry name" value="GpmI"/>
    <property type="match status" value="1"/>
</dbReference>
<dbReference type="InterPro" id="IPR036646">
    <property type="entry name" value="PGAM_B_sf"/>
</dbReference>
<comment type="cofactor">
    <cofactor evidence="8">
        <name>Mn(2+)</name>
        <dbReference type="ChEBI" id="CHEBI:29035"/>
    </cofactor>
    <text evidence="8">Binds 2 manganese ions per subunit.</text>
</comment>
<dbReference type="NCBIfam" id="TIGR01307">
    <property type="entry name" value="pgm_bpd_ind"/>
    <property type="match status" value="1"/>
</dbReference>
<dbReference type="InterPro" id="IPR017850">
    <property type="entry name" value="Alkaline_phosphatase_core_sf"/>
</dbReference>
<dbReference type="Pfam" id="PF06415">
    <property type="entry name" value="iPGM_N"/>
    <property type="match status" value="1"/>
</dbReference>
<feature type="binding site" evidence="8">
    <location>
        <position position="192"/>
    </location>
    <ligand>
        <name>substrate</name>
    </ligand>
</feature>
<comment type="function">
    <text evidence="8">Catalyzes the interconversion of 2-phosphoglycerate and 3-phosphoglycerate.</text>
</comment>
<dbReference type="EMBL" id="PJAI02000006">
    <property type="protein sequence ID" value="TYK66153.1"/>
    <property type="molecule type" value="Genomic_DNA"/>
</dbReference>
<dbReference type="InterPro" id="IPR005995">
    <property type="entry name" value="Pgm_bpd_ind"/>
</dbReference>
<comment type="subunit">
    <text evidence="8">Monomer.</text>
</comment>
<feature type="binding site" evidence="8">
    <location>
        <position position="63"/>
    </location>
    <ligand>
        <name>Mn(2+)</name>
        <dbReference type="ChEBI" id="CHEBI:29035"/>
        <label>2</label>
    </ligand>
</feature>
<evidence type="ECO:0000256" key="1">
    <source>
        <dbReference type="ARBA" id="ARBA00000370"/>
    </source>
</evidence>
<dbReference type="PIRSF" id="PIRSF001492">
    <property type="entry name" value="IPGAM"/>
    <property type="match status" value="1"/>
</dbReference>
<feature type="active site" description="Phosphoserine intermediate" evidence="8">
    <location>
        <position position="63"/>
    </location>
</feature>
<feature type="domain" description="Metalloenzyme" evidence="10">
    <location>
        <begin position="6"/>
        <end position="505"/>
    </location>
</feature>
<dbReference type="InterPro" id="IPR006124">
    <property type="entry name" value="Metalloenzyme"/>
</dbReference>
<dbReference type="PANTHER" id="PTHR31637:SF0">
    <property type="entry name" value="2,3-BISPHOSPHOGLYCERATE-INDEPENDENT PHOSPHOGLYCERATE MUTASE"/>
    <property type="match status" value="1"/>
</dbReference>
<feature type="binding site" evidence="8">
    <location>
        <position position="124"/>
    </location>
    <ligand>
        <name>substrate</name>
    </ligand>
</feature>
<dbReference type="Gene3D" id="3.40.1450.10">
    <property type="entry name" value="BPG-independent phosphoglycerate mutase, domain B"/>
    <property type="match status" value="1"/>
</dbReference>
<evidence type="ECO:0000256" key="7">
    <source>
        <dbReference type="ARBA" id="ARBA00023235"/>
    </source>
</evidence>
<evidence type="ECO:0000256" key="2">
    <source>
        <dbReference type="ARBA" id="ARBA00004798"/>
    </source>
</evidence>
<evidence type="ECO:0000256" key="5">
    <source>
        <dbReference type="ARBA" id="ARBA00023152"/>
    </source>
</evidence>
<dbReference type="Gene3D" id="3.40.720.10">
    <property type="entry name" value="Alkaline Phosphatase, subunit A"/>
    <property type="match status" value="1"/>
</dbReference>
<feature type="binding site" evidence="8">
    <location>
        <position position="450"/>
    </location>
    <ligand>
        <name>Mn(2+)</name>
        <dbReference type="ChEBI" id="CHEBI:29035"/>
        <label>2</label>
    </ligand>
</feature>
<dbReference type="RefSeq" id="WP_101345583.1">
    <property type="nucleotide sequence ID" value="NZ_PJAI02000006.1"/>
</dbReference>
<feature type="binding site" evidence="8">
    <location>
        <begin position="154"/>
        <end position="155"/>
    </location>
    <ligand>
        <name>substrate</name>
    </ligand>
</feature>
<dbReference type="CDD" id="cd16010">
    <property type="entry name" value="iPGM"/>
    <property type="match status" value="1"/>
</dbReference>
<dbReference type="PANTHER" id="PTHR31637">
    <property type="entry name" value="2,3-BISPHOSPHOGLYCERATE-INDEPENDENT PHOSPHOGLYCERATE MUTASE"/>
    <property type="match status" value="1"/>
</dbReference>
<reference evidence="12 13" key="1">
    <citation type="submission" date="2019-08" db="EMBL/GenBank/DDBJ databases">
        <title>Microbe sample from Colwellia echini.</title>
        <authorList>
            <person name="Christiansen L."/>
            <person name="Pathiraja D."/>
            <person name="Schultz-Johansen M."/>
            <person name="Choi I.-G."/>
            <person name="Stougaard P."/>
        </authorList>
    </citation>
    <scope>NUCLEOTIDE SEQUENCE [LARGE SCALE GENOMIC DNA]</scope>
    <source>
        <strain evidence="12 13">A3</strain>
    </source>
</reference>
<comment type="caution">
    <text evidence="12">The sequence shown here is derived from an EMBL/GenBank/DDBJ whole genome shotgun (WGS) entry which is preliminary data.</text>
</comment>
<feature type="binding site" evidence="8">
    <location>
        <position position="469"/>
    </location>
    <ligand>
        <name>Mn(2+)</name>
        <dbReference type="ChEBI" id="CHEBI:29035"/>
        <label>1</label>
    </ligand>
</feature>
<evidence type="ECO:0000256" key="8">
    <source>
        <dbReference type="HAMAP-Rule" id="MF_01038"/>
    </source>
</evidence>
<evidence type="ECO:0000256" key="6">
    <source>
        <dbReference type="ARBA" id="ARBA00023211"/>
    </source>
</evidence>
<evidence type="ECO:0000256" key="3">
    <source>
        <dbReference type="ARBA" id="ARBA00008819"/>
    </source>
</evidence>
<sequence length="520" mass="56669">MANKKSTVLMILDGWGYSEETSSNAIHQANTPVLDDLKANYPNMLIDTSGMAVGLPDGQMGNSEVGHVNLGAGRVVYQEFTRITKSILDGDFFENPTLCKAVDGAVEKDKAVHIFGLLSPGGVHSHEDHIFAMMELAKKRGAKKVYLHAFLDGRDTPPRSAQASIEKAQQKFNELFKDENDGEGQIASVIGRYYAMDRDQRWERVEAAYDVMVSGEGLHQYSDALDALNAAYERDENDEFVGASAITTPSGETIKVEDGDALIFMNFRADRARQFSRCFTEADFDGFTRKRTPATSSFVMLTQYSADIDAPSAFEPTALHNVMGEWLAKKDKTQLRISETEKYAHVTFFFSGGKEDEYPGEERILVPSPDVATYDLQPEMNSTLLTDKLVGAIESGKYDFIVCNYPNGDMVGHTGSLAAAIKACEAVDSCIGRVVTALKATGGECLITADHGNAEQMLDPISGQAHTAHTCEPVPLIYVGRNATPAASGTLSDISPTVLHLMGIEQPEEMTGSILMQLAK</sequence>
<organism evidence="12 13">
    <name type="scientific">Colwellia echini</name>
    <dbReference type="NCBI Taxonomy" id="1982103"/>
    <lineage>
        <taxon>Bacteria</taxon>
        <taxon>Pseudomonadati</taxon>
        <taxon>Pseudomonadota</taxon>
        <taxon>Gammaproteobacteria</taxon>
        <taxon>Alteromonadales</taxon>
        <taxon>Colwelliaceae</taxon>
        <taxon>Colwellia</taxon>
    </lineage>
</organism>
<dbReference type="EC" id="5.4.2.12" evidence="8 9"/>
<evidence type="ECO:0000259" key="11">
    <source>
        <dbReference type="Pfam" id="PF06415"/>
    </source>
</evidence>
<keyword evidence="5 8" id="KW-0324">Glycolysis</keyword>
<keyword evidence="13" id="KW-1185">Reference proteome</keyword>
<keyword evidence="4 8" id="KW-0479">Metal-binding</keyword>
<feature type="binding site" evidence="8">
    <location>
        <position position="342"/>
    </location>
    <ligand>
        <name>substrate</name>
    </ligand>
</feature>
<evidence type="ECO:0000256" key="9">
    <source>
        <dbReference type="NCBIfam" id="TIGR01307"/>
    </source>
</evidence>
<proteinExistence type="inferred from homology"/>
<dbReference type="SUPFAM" id="SSF64158">
    <property type="entry name" value="2,3-Bisphosphoglycerate-independent phosphoglycerate mutase, substrate-binding domain"/>
    <property type="match status" value="1"/>
</dbReference>
<evidence type="ECO:0000259" key="10">
    <source>
        <dbReference type="Pfam" id="PF01676"/>
    </source>
</evidence>
<dbReference type="SUPFAM" id="SSF53649">
    <property type="entry name" value="Alkaline phosphatase-like"/>
    <property type="match status" value="1"/>
</dbReference>
<name>A0ABY3MY50_9GAMM</name>
<feature type="binding site" evidence="8">
    <location>
        <position position="409"/>
    </location>
    <ligand>
        <name>Mn(2+)</name>
        <dbReference type="ChEBI" id="CHEBI:29035"/>
        <label>1</label>
    </ligand>
</feature>
<comment type="catalytic activity">
    <reaction evidence="1 8">
        <text>(2R)-2-phosphoglycerate = (2R)-3-phosphoglycerate</text>
        <dbReference type="Rhea" id="RHEA:15901"/>
        <dbReference type="ChEBI" id="CHEBI:58272"/>
        <dbReference type="ChEBI" id="CHEBI:58289"/>
        <dbReference type="EC" id="5.4.2.12"/>
    </reaction>
</comment>
<feature type="binding site" evidence="8">
    <location>
        <position position="198"/>
    </location>
    <ligand>
        <name>substrate</name>
    </ligand>
</feature>
<dbReference type="Pfam" id="PF01676">
    <property type="entry name" value="Metalloenzyme"/>
    <property type="match status" value="1"/>
</dbReference>